<comment type="caution">
    <text evidence="1">The sequence shown here is derived from an EMBL/GenBank/DDBJ whole genome shotgun (WGS) entry which is preliminary data.</text>
</comment>
<dbReference type="AlphaFoldDB" id="A0A4Z2ENB6"/>
<evidence type="ECO:0000313" key="2">
    <source>
        <dbReference type="Proteomes" id="UP000314294"/>
    </source>
</evidence>
<dbReference type="Proteomes" id="UP000314294">
    <property type="component" value="Unassembled WGS sequence"/>
</dbReference>
<reference evidence="1 2" key="1">
    <citation type="submission" date="2019-03" db="EMBL/GenBank/DDBJ databases">
        <title>First draft genome of Liparis tanakae, snailfish: a comprehensive survey of snailfish specific genes.</title>
        <authorList>
            <person name="Kim W."/>
            <person name="Song I."/>
            <person name="Jeong J.-H."/>
            <person name="Kim D."/>
            <person name="Kim S."/>
            <person name="Ryu S."/>
            <person name="Song J.Y."/>
            <person name="Lee S.K."/>
        </authorList>
    </citation>
    <scope>NUCLEOTIDE SEQUENCE [LARGE SCALE GENOMIC DNA]</scope>
    <source>
        <tissue evidence="1">Muscle</tissue>
    </source>
</reference>
<keyword evidence="2" id="KW-1185">Reference proteome</keyword>
<sequence>MMRRPFSSCTPWPGPTANVAHLRRAPPMALAVRSLAALQVRPSSALLTQHRRVWFFPVTICRRSVTVPRTQMKNRNSVLLVFSYTGHGFMVRWSGRHAVSSAGIRYVTPLRSCSNKVVFTGSSAPPLFDGVFPIVETGKLLRIENGPEM</sequence>
<evidence type="ECO:0000313" key="1">
    <source>
        <dbReference type="EMBL" id="TNN29872.1"/>
    </source>
</evidence>
<protein>
    <submittedName>
        <fullName evidence="1">Uncharacterized protein</fullName>
    </submittedName>
</protein>
<gene>
    <name evidence="1" type="ORF">EYF80_059979</name>
</gene>
<dbReference type="EMBL" id="SRLO01005094">
    <property type="protein sequence ID" value="TNN29872.1"/>
    <property type="molecule type" value="Genomic_DNA"/>
</dbReference>
<name>A0A4Z2ENB6_9TELE</name>
<accession>A0A4Z2ENB6</accession>
<proteinExistence type="predicted"/>
<organism evidence="1 2">
    <name type="scientific">Liparis tanakae</name>
    <name type="common">Tanaka's snailfish</name>
    <dbReference type="NCBI Taxonomy" id="230148"/>
    <lineage>
        <taxon>Eukaryota</taxon>
        <taxon>Metazoa</taxon>
        <taxon>Chordata</taxon>
        <taxon>Craniata</taxon>
        <taxon>Vertebrata</taxon>
        <taxon>Euteleostomi</taxon>
        <taxon>Actinopterygii</taxon>
        <taxon>Neopterygii</taxon>
        <taxon>Teleostei</taxon>
        <taxon>Neoteleostei</taxon>
        <taxon>Acanthomorphata</taxon>
        <taxon>Eupercaria</taxon>
        <taxon>Perciformes</taxon>
        <taxon>Cottioidei</taxon>
        <taxon>Cottales</taxon>
        <taxon>Liparidae</taxon>
        <taxon>Liparis</taxon>
    </lineage>
</organism>